<dbReference type="SUPFAM" id="SSF51735">
    <property type="entry name" value="NAD(P)-binding Rossmann-fold domains"/>
    <property type="match status" value="1"/>
</dbReference>
<dbReference type="RefSeq" id="XP_007772687.1">
    <property type="nucleotide sequence ID" value="XM_007774497.1"/>
</dbReference>
<evidence type="ECO:0000256" key="2">
    <source>
        <dbReference type="ARBA" id="ARBA00023002"/>
    </source>
</evidence>
<dbReference type="Pfam" id="PF13602">
    <property type="entry name" value="ADH_zinc_N_2"/>
    <property type="match status" value="1"/>
</dbReference>
<evidence type="ECO:0000256" key="1">
    <source>
        <dbReference type="ARBA" id="ARBA00022857"/>
    </source>
</evidence>
<organism evidence="4 5">
    <name type="scientific">Coniophora puteana (strain RWD-64-598)</name>
    <name type="common">Brown rot fungus</name>
    <dbReference type="NCBI Taxonomy" id="741705"/>
    <lineage>
        <taxon>Eukaryota</taxon>
        <taxon>Fungi</taxon>
        <taxon>Dikarya</taxon>
        <taxon>Basidiomycota</taxon>
        <taxon>Agaricomycotina</taxon>
        <taxon>Agaricomycetes</taxon>
        <taxon>Agaricomycetidae</taxon>
        <taxon>Boletales</taxon>
        <taxon>Coniophorineae</taxon>
        <taxon>Coniophoraceae</taxon>
        <taxon>Coniophora</taxon>
    </lineage>
</organism>
<dbReference type="Pfam" id="PF08240">
    <property type="entry name" value="ADH_N"/>
    <property type="match status" value="1"/>
</dbReference>
<dbReference type="GeneID" id="19202183"/>
<dbReference type="InterPro" id="IPR020843">
    <property type="entry name" value="ER"/>
</dbReference>
<evidence type="ECO:0000259" key="3">
    <source>
        <dbReference type="SMART" id="SM00829"/>
    </source>
</evidence>
<dbReference type="OMA" id="GMGRNRP"/>
<reference evidence="5" key="1">
    <citation type="journal article" date="2012" name="Science">
        <title>The Paleozoic origin of enzymatic lignin decomposition reconstructed from 31 fungal genomes.</title>
        <authorList>
            <person name="Floudas D."/>
            <person name="Binder M."/>
            <person name="Riley R."/>
            <person name="Barry K."/>
            <person name="Blanchette R.A."/>
            <person name="Henrissat B."/>
            <person name="Martinez A.T."/>
            <person name="Otillar R."/>
            <person name="Spatafora J.W."/>
            <person name="Yadav J.S."/>
            <person name="Aerts A."/>
            <person name="Benoit I."/>
            <person name="Boyd A."/>
            <person name="Carlson A."/>
            <person name="Copeland A."/>
            <person name="Coutinho P.M."/>
            <person name="de Vries R.P."/>
            <person name="Ferreira P."/>
            <person name="Findley K."/>
            <person name="Foster B."/>
            <person name="Gaskell J."/>
            <person name="Glotzer D."/>
            <person name="Gorecki P."/>
            <person name="Heitman J."/>
            <person name="Hesse C."/>
            <person name="Hori C."/>
            <person name="Igarashi K."/>
            <person name="Jurgens J.A."/>
            <person name="Kallen N."/>
            <person name="Kersten P."/>
            <person name="Kohler A."/>
            <person name="Kuees U."/>
            <person name="Kumar T.K.A."/>
            <person name="Kuo A."/>
            <person name="LaButti K."/>
            <person name="Larrondo L.F."/>
            <person name="Lindquist E."/>
            <person name="Ling A."/>
            <person name="Lombard V."/>
            <person name="Lucas S."/>
            <person name="Lundell T."/>
            <person name="Martin R."/>
            <person name="McLaughlin D.J."/>
            <person name="Morgenstern I."/>
            <person name="Morin E."/>
            <person name="Murat C."/>
            <person name="Nagy L.G."/>
            <person name="Nolan M."/>
            <person name="Ohm R.A."/>
            <person name="Patyshakuliyeva A."/>
            <person name="Rokas A."/>
            <person name="Ruiz-Duenas F.J."/>
            <person name="Sabat G."/>
            <person name="Salamov A."/>
            <person name="Samejima M."/>
            <person name="Schmutz J."/>
            <person name="Slot J.C."/>
            <person name="St John F."/>
            <person name="Stenlid J."/>
            <person name="Sun H."/>
            <person name="Sun S."/>
            <person name="Syed K."/>
            <person name="Tsang A."/>
            <person name="Wiebenga A."/>
            <person name="Young D."/>
            <person name="Pisabarro A."/>
            <person name="Eastwood D.C."/>
            <person name="Martin F."/>
            <person name="Cullen D."/>
            <person name="Grigoriev I.V."/>
            <person name="Hibbett D.S."/>
        </authorList>
    </citation>
    <scope>NUCLEOTIDE SEQUENCE [LARGE SCALE GENOMIC DNA]</scope>
    <source>
        <strain evidence="5">RWD-64-598 SS2</strain>
    </source>
</reference>
<dbReference type="SMART" id="SM00829">
    <property type="entry name" value="PKS_ER"/>
    <property type="match status" value="1"/>
</dbReference>
<comment type="caution">
    <text evidence="4">The sequence shown here is derived from an EMBL/GenBank/DDBJ whole genome shotgun (WGS) entry which is preliminary data.</text>
</comment>
<dbReference type="PANTHER" id="PTHR48106:SF18">
    <property type="entry name" value="QUINONE OXIDOREDUCTASE PIG3"/>
    <property type="match status" value="1"/>
</dbReference>
<feature type="domain" description="Enoyl reductase (ER)" evidence="3">
    <location>
        <begin position="18"/>
        <end position="333"/>
    </location>
</feature>
<keyword evidence="1" id="KW-0521">NADP</keyword>
<evidence type="ECO:0000313" key="5">
    <source>
        <dbReference type="Proteomes" id="UP000053558"/>
    </source>
</evidence>
<name>A0A5M3MDF1_CONPW</name>
<dbReference type="InterPro" id="IPR011032">
    <property type="entry name" value="GroES-like_sf"/>
</dbReference>
<dbReference type="AlphaFoldDB" id="A0A5M3MDF1"/>
<accession>A0A5M3MDF1</accession>
<protein>
    <submittedName>
        <fullName evidence="4">GroES-like protein</fullName>
    </submittedName>
</protein>
<dbReference type="SUPFAM" id="SSF50129">
    <property type="entry name" value="GroES-like"/>
    <property type="match status" value="1"/>
</dbReference>
<sequence>MSPPIPSNMRAIVVEKYGSPDDAFVIKSVPTPVVEPGRVLIRVRAFGVNHAEMHMRRGEWAEDMPIIGIECVGTVVASPDGKFATGTPVATFMGGLGRTINGSYAQYTSARVNNVVALDPDAVDRLGWANVAAIPETYATAWSCVAQNLEVSKGDRLLIRGATSALGKAALKLAIQAGAEVTATTRKEERFGELENIGAKEVLQESPGLAEKVAGRKWDKVLELVGSSTVVSSLKLVKKGGRLCLAGWLGGLEPIKEFNPLLQMPSSVHFSLFGSFVLGEEDFPVSDIPLGDILRMISDGKFEAKPARVFKFEEIAEAHKVMEANEANGKMVVLVE</sequence>
<dbReference type="Proteomes" id="UP000053558">
    <property type="component" value="Unassembled WGS sequence"/>
</dbReference>
<dbReference type="InterPro" id="IPR036291">
    <property type="entry name" value="NAD(P)-bd_dom_sf"/>
</dbReference>
<dbReference type="OrthoDB" id="2667864at2759"/>
<dbReference type="EMBL" id="JH711584">
    <property type="protein sequence ID" value="EIW77282.1"/>
    <property type="molecule type" value="Genomic_DNA"/>
</dbReference>
<dbReference type="GO" id="GO:0070402">
    <property type="term" value="F:NADPH binding"/>
    <property type="evidence" value="ECO:0007669"/>
    <property type="project" value="TreeGrafter"/>
</dbReference>
<dbReference type="PANTHER" id="PTHR48106">
    <property type="entry name" value="QUINONE OXIDOREDUCTASE PIG3-RELATED"/>
    <property type="match status" value="1"/>
</dbReference>
<dbReference type="Gene3D" id="3.40.50.720">
    <property type="entry name" value="NAD(P)-binding Rossmann-like Domain"/>
    <property type="match status" value="1"/>
</dbReference>
<dbReference type="KEGG" id="cput:CONPUDRAFT_146295"/>
<dbReference type="GO" id="GO:0016651">
    <property type="term" value="F:oxidoreductase activity, acting on NAD(P)H"/>
    <property type="evidence" value="ECO:0007669"/>
    <property type="project" value="TreeGrafter"/>
</dbReference>
<keyword evidence="5" id="KW-1185">Reference proteome</keyword>
<evidence type="ECO:0000313" key="4">
    <source>
        <dbReference type="EMBL" id="EIW77282.1"/>
    </source>
</evidence>
<keyword evidence="2" id="KW-0560">Oxidoreductase</keyword>
<proteinExistence type="predicted"/>
<gene>
    <name evidence="4" type="ORF">CONPUDRAFT_146295</name>
</gene>
<dbReference type="Gene3D" id="3.90.180.10">
    <property type="entry name" value="Medium-chain alcohol dehydrogenases, catalytic domain"/>
    <property type="match status" value="1"/>
</dbReference>
<dbReference type="InterPro" id="IPR013154">
    <property type="entry name" value="ADH-like_N"/>
</dbReference>